<sequence length="666" mass="77584">MHLKKLTMNNFRQYKGIHEIKLDSSDKNKNVTVILGTNTSGKTTLLQAFNWVLYGEANFKTKDFLLNLELIDENSNIHNQYEVSVKLELSHDDIDYIIERKQLYSFNRNNRVQPGNANLEISYINENGQTKFINDLDYQEDTIRKIMPKELMSYFFFDGERIENLGRNEKNGKEDLANAVKTVLGLDAIEKTIKHLGGGNKNSVIGQYRESLDEEGNHELREAKDRLETKTKEFEEKVKIKKELHNSEEYYENRKTKLEEILKEDQDAKHLQLERKQNEASIKQLTKENKSSFDSIKKQFNEKAPYFIGKSLINRAGKTLKEDESFDKGIPHMHGDSINFLIERGYCLCGTPLNNRDEAYDHIKKEQEFLPPQSLGTIIQTYQKNATYFISSSDGLYEDIENDYRTIRKNLRDISKYEERNVTISNEITTEKDIGKIEEELTQVNQKIKEITYEVAATSNEIENIEKQIEDIKKKIDELSTTSERNNNIVRYIKYANEMYFLLNEKYKGEEDNIKSQLEKNVNDIFQEMYHGERSISINDKYVYRLNTPDIHKEYSTKADESKGLEVVTSFSFICGIVKLAREHLGVFQDQISSESYPLVMDGPFSNADEKHVENIAQLMPSIANQVVIFVMHKDWNYAEEVLGDRIANRYELNKESETNTIIKEG</sequence>
<dbReference type="PANTHER" id="PTHR32114">
    <property type="entry name" value="ABC TRANSPORTER ABCH.3"/>
    <property type="match status" value="1"/>
</dbReference>
<evidence type="ECO:0000256" key="4">
    <source>
        <dbReference type="SAM" id="Coils"/>
    </source>
</evidence>
<dbReference type="EMBL" id="AVPF01000001">
    <property type="protein sequence ID" value="KGX91857.1"/>
    <property type="molecule type" value="Genomic_DNA"/>
</dbReference>
<dbReference type="SUPFAM" id="SSF52540">
    <property type="entry name" value="P-loop containing nucleoside triphosphate hydrolases"/>
    <property type="match status" value="2"/>
</dbReference>
<protein>
    <recommendedName>
        <fullName evidence="3">Nuclease SbcCD subunit C</fullName>
    </recommendedName>
</protein>
<gene>
    <name evidence="6" type="ORF">N783_00170</name>
</gene>
<dbReference type="PANTHER" id="PTHR32114:SF2">
    <property type="entry name" value="ABC TRANSPORTER ABCH.3"/>
    <property type="match status" value="1"/>
</dbReference>
<evidence type="ECO:0000256" key="2">
    <source>
        <dbReference type="ARBA" id="ARBA00011322"/>
    </source>
</evidence>
<dbReference type="InterPro" id="IPR027417">
    <property type="entry name" value="P-loop_NTPase"/>
</dbReference>
<dbReference type="Gene3D" id="3.40.50.300">
    <property type="entry name" value="P-loop containing nucleotide triphosphate hydrolases"/>
    <property type="match status" value="2"/>
</dbReference>
<accession>A0A0A5I7P1</accession>
<reference evidence="6 7" key="1">
    <citation type="submission" date="2013-08" db="EMBL/GenBank/DDBJ databases">
        <authorList>
            <person name="Huang J."/>
            <person name="Wang G."/>
        </authorList>
    </citation>
    <scope>NUCLEOTIDE SEQUENCE [LARGE SCALE GENOMIC DNA]</scope>
    <source>
        <strain evidence="6 7">BH030004</strain>
    </source>
</reference>
<keyword evidence="7" id="KW-1185">Reference proteome</keyword>
<feature type="domain" description="Rad50/SbcC-type AAA" evidence="5">
    <location>
        <begin position="5"/>
        <end position="288"/>
    </location>
</feature>
<evidence type="ECO:0000259" key="5">
    <source>
        <dbReference type="Pfam" id="PF13476"/>
    </source>
</evidence>
<keyword evidence="4" id="KW-0175">Coiled coil</keyword>
<comment type="similarity">
    <text evidence="1">Belongs to the SMC family. SbcC subfamily.</text>
</comment>
<feature type="coiled-coil region" evidence="4">
    <location>
        <begin position="217"/>
        <end position="244"/>
    </location>
</feature>
<feature type="coiled-coil region" evidence="4">
    <location>
        <begin position="434"/>
        <end position="482"/>
    </location>
</feature>
<dbReference type="OrthoDB" id="9795626at2"/>
<dbReference type="RefSeq" id="WP_027445292.1">
    <property type="nucleotide sequence ID" value="NZ_AULJ01000001.1"/>
</dbReference>
<organism evidence="6 7">
    <name type="scientific">Pontibacillus marinus BH030004 = DSM 16465</name>
    <dbReference type="NCBI Taxonomy" id="1385511"/>
    <lineage>
        <taxon>Bacteria</taxon>
        <taxon>Bacillati</taxon>
        <taxon>Bacillota</taxon>
        <taxon>Bacilli</taxon>
        <taxon>Bacillales</taxon>
        <taxon>Bacillaceae</taxon>
        <taxon>Pontibacillus</taxon>
    </lineage>
</organism>
<evidence type="ECO:0000256" key="1">
    <source>
        <dbReference type="ARBA" id="ARBA00006930"/>
    </source>
</evidence>
<dbReference type="InterPro" id="IPR038729">
    <property type="entry name" value="Rad50/SbcC_AAA"/>
</dbReference>
<dbReference type="Proteomes" id="UP000030403">
    <property type="component" value="Unassembled WGS sequence"/>
</dbReference>
<name>A0A0A5I7P1_9BACI</name>
<comment type="caution">
    <text evidence="6">The sequence shown here is derived from an EMBL/GenBank/DDBJ whole genome shotgun (WGS) entry which is preliminary data.</text>
</comment>
<proteinExistence type="inferred from homology"/>
<dbReference type="Pfam" id="PF13476">
    <property type="entry name" value="AAA_23"/>
    <property type="match status" value="1"/>
</dbReference>
<evidence type="ECO:0000313" key="7">
    <source>
        <dbReference type="Proteomes" id="UP000030403"/>
    </source>
</evidence>
<dbReference type="AlphaFoldDB" id="A0A0A5I7P1"/>
<comment type="subunit">
    <text evidence="2">Heterodimer of SbcC and SbcD.</text>
</comment>
<evidence type="ECO:0000256" key="3">
    <source>
        <dbReference type="ARBA" id="ARBA00013368"/>
    </source>
</evidence>
<dbReference type="STRING" id="1385511.GCA_000425225_00220"/>
<dbReference type="eggNOG" id="COG0419">
    <property type="taxonomic scope" value="Bacteria"/>
</dbReference>
<evidence type="ECO:0000313" key="6">
    <source>
        <dbReference type="EMBL" id="KGX91857.1"/>
    </source>
</evidence>